<sequence length="726" mass="80912">MDIVPAAPNAKDAERRDSTRVCSLPAHQHITCTKRGEKRCHLLDHLPSLNKVLLDAGLELCEDSLCVNGTGIRIAIVQASGRGYIFDRLGPRAETGLYTVQCLLTGHRCITTVEVNRAMRHHPPLIRALNLNRAVENVVISGMDPERSVEDEVAFKVIKTMSQLKRLFFDTKQCPSEYANMRLYARLLKGGTRQLTTLDVADADMSMNHAKWLIRALTRSTTVERLVVGENVFTAGKRRSGKKFENYLVHTKTLRTLRLTSKAKFADEVVLRTLIGALCQMQTLEELEVDLDLHMVGFAARVSLFAEVVAQNATLSRLRLPSLQCACVHRRPYADPPDPDSAEKMAPWLLALRNNRTLRELEIDLGGFAVPECRDFFDAVGDNDTLSSVVVRRLPSAPELGSICKTIRERGLTERVRIDGHHVGPLDYQALPDCPEITSVTVNGRHFDSAQDLDDVFETLAQCPHVTTLRVNTFRFDNDAFECFADYMAEDAEALTVVDVTVPSAPTEQSDEAHLDFERRLLEAVVAKPNLAELSFTGILLYNEYCDALATAAAAESRWLTSLQVTPASLQNPSYGALFTPEERTRTPRRVECAPYDYWSSAHAAIRKIPARNRSYVSAAARYVLGSECDDGAKVLEVVHDHPWLVNEVRRRARVGTAQAKAKIASAMKRVRTCDIDEYMRLAGVVKAKVECAKAAGVQIANMDEYCWIHIRSFLKIADVVGALKE</sequence>
<dbReference type="Proteomes" id="UP000821845">
    <property type="component" value="Chromosome 10"/>
</dbReference>
<name>A0ACB7TE37_HYAAI</name>
<dbReference type="EMBL" id="CM023490">
    <property type="protein sequence ID" value="KAH6943119.1"/>
    <property type="molecule type" value="Genomic_DNA"/>
</dbReference>
<reference evidence="1" key="1">
    <citation type="submission" date="2020-05" db="EMBL/GenBank/DDBJ databases">
        <title>Large-scale comparative analyses of tick genomes elucidate their genetic diversity and vector capacities.</title>
        <authorList>
            <person name="Jia N."/>
            <person name="Wang J."/>
            <person name="Shi W."/>
            <person name="Du L."/>
            <person name="Sun Y."/>
            <person name="Zhan W."/>
            <person name="Jiang J."/>
            <person name="Wang Q."/>
            <person name="Zhang B."/>
            <person name="Ji P."/>
            <person name="Sakyi L.B."/>
            <person name="Cui X."/>
            <person name="Yuan T."/>
            <person name="Jiang B."/>
            <person name="Yang W."/>
            <person name="Lam T.T.-Y."/>
            <person name="Chang Q."/>
            <person name="Ding S."/>
            <person name="Wang X."/>
            <person name="Zhu J."/>
            <person name="Ruan X."/>
            <person name="Zhao L."/>
            <person name="Wei J."/>
            <person name="Que T."/>
            <person name="Du C."/>
            <person name="Cheng J."/>
            <person name="Dai P."/>
            <person name="Han X."/>
            <person name="Huang E."/>
            <person name="Gao Y."/>
            <person name="Liu J."/>
            <person name="Shao H."/>
            <person name="Ye R."/>
            <person name="Li L."/>
            <person name="Wei W."/>
            <person name="Wang X."/>
            <person name="Wang C."/>
            <person name="Yang T."/>
            <person name="Huo Q."/>
            <person name="Li W."/>
            <person name="Guo W."/>
            <person name="Chen H."/>
            <person name="Zhou L."/>
            <person name="Ni X."/>
            <person name="Tian J."/>
            <person name="Zhou Y."/>
            <person name="Sheng Y."/>
            <person name="Liu T."/>
            <person name="Pan Y."/>
            <person name="Xia L."/>
            <person name="Li J."/>
            <person name="Zhao F."/>
            <person name="Cao W."/>
        </authorList>
    </citation>
    <scope>NUCLEOTIDE SEQUENCE</scope>
    <source>
        <strain evidence="1">Hyas-2018</strain>
    </source>
</reference>
<proteinExistence type="predicted"/>
<gene>
    <name evidence="1" type="ORF">HPB50_016023</name>
</gene>
<evidence type="ECO:0000313" key="1">
    <source>
        <dbReference type="EMBL" id="KAH6943119.1"/>
    </source>
</evidence>
<evidence type="ECO:0000313" key="2">
    <source>
        <dbReference type="Proteomes" id="UP000821845"/>
    </source>
</evidence>
<accession>A0ACB7TE37</accession>
<protein>
    <submittedName>
        <fullName evidence="1">Uncharacterized protein</fullName>
    </submittedName>
</protein>
<organism evidence="1 2">
    <name type="scientific">Hyalomma asiaticum</name>
    <name type="common">Tick</name>
    <dbReference type="NCBI Taxonomy" id="266040"/>
    <lineage>
        <taxon>Eukaryota</taxon>
        <taxon>Metazoa</taxon>
        <taxon>Ecdysozoa</taxon>
        <taxon>Arthropoda</taxon>
        <taxon>Chelicerata</taxon>
        <taxon>Arachnida</taxon>
        <taxon>Acari</taxon>
        <taxon>Parasitiformes</taxon>
        <taxon>Ixodida</taxon>
        <taxon>Ixodoidea</taxon>
        <taxon>Ixodidae</taxon>
        <taxon>Hyalomminae</taxon>
        <taxon>Hyalomma</taxon>
    </lineage>
</organism>
<keyword evidence="2" id="KW-1185">Reference proteome</keyword>
<comment type="caution">
    <text evidence="1">The sequence shown here is derived from an EMBL/GenBank/DDBJ whole genome shotgun (WGS) entry which is preliminary data.</text>
</comment>